<evidence type="ECO:0000256" key="2">
    <source>
        <dbReference type="ARBA" id="ARBA00022723"/>
    </source>
</evidence>
<keyword evidence="2 4" id="KW-0479">Metal-binding</keyword>
<evidence type="ECO:0000313" key="7">
    <source>
        <dbReference type="EMBL" id="MBO0345025.1"/>
    </source>
</evidence>
<organism evidence="7 8">
    <name type="scientific">Roseibium limicola</name>
    <dbReference type="NCBI Taxonomy" id="2816037"/>
    <lineage>
        <taxon>Bacteria</taxon>
        <taxon>Pseudomonadati</taxon>
        <taxon>Pseudomonadota</taxon>
        <taxon>Alphaproteobacteria</taxon>
        <taxon>Hyphomicrobiales</taxon>
        <taxon>Stappiaceae</taxon>
        <taxon>Roseibium</taxon>
    </lineage>
</organism>
<feature type="chain" id="PRO_5036791752" description="Cytochrome c domain-containing protein" evidence="5">
    <location>
        <begin position="35"/>
        <end position="148"/>
    </location>
</feature>
<evidence type="ECO:0000256" key="5">
    <source>
        <dbReference type="SAM" id="SignalP"/>
    </source>
</evidence>
<dbReference type="Gene3D" id="1.10.760.10">
    <property type="entry name" value="Cytochrome c-like domain"/>
    <property type="match status" value="1"/>
</dbReference>
<dbReference type="RefSeq" id="WP_206939368.1">
    <property type="nucleotide sequence ID" value="NZ_JAFLNF010000003.1"/>
</dbReference>
<keyword evidence="1 4" id="KW-0349">Heme</keyword>
<evidence type="ECO:0000259" key="6">
    <source>
        <dbReference type="PROSITE" id="PS51007"/>
    </source>
</evidence>
<feature type="signal peptide" evidence="5">
    <location>
        <begin position="1"/>
        <end position="34"/>
    </location>
</feature>
<keyword evidence="5" id="KW-0732">Signal</keyword>
<gene>
    <name evidence="7" type="ORF">J0X15_07335</name>
</gene>
<evidence type="ECO:0000256" key="4">
    <source>
        <dbReference type="PROSITE-ProRule" id="PRU00433"/>
    </source>
</evidence>
<dbReference type="SUPFAM" id="SSF46626">
    <property type="entry name" value="Cytochrome c"/>
    <property type="match status" value="1"/>
</dbReference>
<dbReference type="AlphaFoldDB" id="A0A939ELQ9"/>
<proteinExistence type="predicted"/>
<dbReference type="PROSITE" id="PS51007">
    <property type="entry name" value="CYTC"/>
    <property type="match status" value="1"/>
</dbReference>
<dbReference type="InterPro" id="IPR009056">
    <property type="entry name" value="Cyt_c-like_dom"/>
</dbReference>
<evidence type="ECO:0000313" key="8">
    <source>
        <dbReference type="Proteomes" id="UP000664779"/>
    </source>
</evidence>
<evidence type="ECO:0000256" key="1">
    <source>
        <dbReference type="ARBA" id="ARBA00022617"/>
    </source>
</evidence>
<protein>
    <recommendedName>
        <fullName evidence="6">Cytochrome c domain-containing protein</fullName>
    </recommendedName>
</protein>
<dbReference type="EMBL" id="JAFLNF010000003">
    <property type="protein sequence ID" value="MBO0345025.1"/>
    <property type="molecule type" value="Genomic_DNA"/>
</dbReference>
<dbReference type="GO" id="GO:0009055">
    <property type="term" value="F:electron transfer activity"/>
    <property type="evidence" value="ECO:0007669"/>
    <property type="project" value="InterPro"/>
</dbReference>
<reference evidence="7" key="1">
    <citation type="submission" date="2021-03" db="EMBL/GenBank/DDBJ databases">
        <title>Roseibium sp. CAU 1637 isolated from Incheon.</title>
        <authorList>
            <person name="Kim W."/>
        </authorList>
    </citation>
    <scope>NUCLEOTIDE SEQUENCE</scope>
    <source>
        <strain evidence="7">CAU 1637</strain>
    </source>
</reference>
<dbReference type="GO" id="GO:0046872">
    <property type="term" value="F:metal ion binding"/>
    <property type="evidence" value="ECO:0007669"/>
    <property type="project" value="UniProtKB-KW"/>
</dbReference>
<feature type="domain" description="Cytochrome c" evidence="6">
    <location>
        <begin position="41"/>
        <end position="139"/>
    </location>
</feature>
<evidence type="ECO:0000256" key="3">
    <source>
        <dbReference type="ARBA" id="ARBA00023004"/>
    </source>
</evidence>
<dbReference type="GO" id="GO:0020037">
    <property type="term" value="F:heme binding"/>
    <property type="evidence" value="ECO:0007669"/>
    <property type="project" value="InterPro"/>
</dbReference>
<dbReference type="InterPro" id="IPR036909">
    <property type="entry name" value="Cyt_c-like_dom_sf"/>
</dbReference>
<name>A0A939ELQ9_9HYPH</name>
<keyword evidence="3 4" id="KW-0408">Iron</keyword>
<dbReference type="Proteomes" id="UP000664779">
    <property type="component" value="Unassembled WGS sequence"/>
</dbReference>
<accession>A0A939ELQ9</accession>
<sequence length="148" mass="16513">MSLRMPSWSRKTGHFVAVTLLLSSSALLAVSAQAQDVSNDAQVQAGYALSRQHCARCHIINSADRFTGHASTPSFMIMITALRDWPDRFDTFMARNPHPAHIRLEGAEERPDHLPSTITEVMLTLDDLDDILTYVDNLAVELDNPRPE</sequence>
<comment type="caution">
    <text evidence="7">The sequence shown here is derived from an EMBL/GenBank/DDBJ whole genome shotgun (WGS) entry which is preliminary data.</text>
</comment>
<keyword evidence="8" id="KW-1185">Reference proteome</keyword>